<gene>
    <name evidence="2" type="ORF">EDS130_LOCUS35517</name>
    <name evidence="3" type="ORF">XAT740_LOCUS40392</name>
</gene>
<dbReference type="EMBL" id="CAJNOJ010000313">
    <property type="protein sequence ID" value="CAF1391886.1"/>
    <property type="molecule type" value="Genomic_DNA"/>
</dbReference>
<dbReference type="Proteomes" id="UP000663828">
    <property type="component" value="Unassembled WGS sequence"/>
</dbReference>
<dbReference type="PROSITE" id="PS50181">
    <property type="entry name" value="FBOX"/>
    <property type="match status" value="1"/>
</dbReference>
<evidence type="ECO:0000313" key="2">
    <source>
        <dbReference type="EMBL" id="CAF1391886.1"/>
    </source>
</evidence>
<sequence length="399" mass="46710">MTDISINNLHVLDLPDEVLLIIMKRLSMVNVLYSLVGVCKRLDQLVFDTNCTHHLDMTSMTMRSFYDRTYSIEDRILSRNFQKIVPRICHQVNKLTIEPNTVQRVLQTASYLKLYSISFMNFPQEEFVDHLRNNTILRELLTNQVTCLLIDIKHETISQQPPEILGIIVAYVIYLCKSLVNTVSVIISYFVTKLLKLKRFSLISYSRTSYYDDLIIPLLQRMINVEELILFLSVIRTNTNYIDGAELHDNVLNDMPQLNKFTFNIDTNIVKNTNIDLSSYEDIQLSFVRKKYGRVNSHVEIFSNESHTYSRLPEFYSRCHIYSLPYQFQTYVDLNNSFQGGTFNTVQSLFMTDLNPFEYNFFQIISHSFPYLKSLYITNDQPQKGKQQSKTSITFPCLI</sequence>
<evidence type="ECO:0000313" key="5">
    <source>
        <dbReference type="Proteomes" id="UP000663852"/>
    </source>
</evidence>
<dbReference type="Proteomes" id="UP000663852">
    <property type="component" value="Unassembled WGS sequence"/>
</dbReference>
<dbReference type="InterPro" id="IPR036047">
    <property type="entry name" value="F-box-like_dom_sf"/>
</dbReference>
<name>A0A815KEN1_ADIRI</name>
<comment type="caution">
    <text evidence="2">The sequence shown here is derived from an EMBL/GenBank/DDBJ whole genome shotgun (WGS) entry which is preliminary data.</text>
</comment>
<organism evidence="2 5">
    <name type="scientific">Adineta ricciae</name>
    <name type="common">Rotifer</name>
    <dbReference type="NCBI Taxonomy" id="249248"/>
    <lineage>
        <taxon>Eukaryota</taxon>
        <taxon>Metazoa</taxon>
        <taxon>Spiralia</taxon>
        <taxon>Gnathifera</taxon>
        <taxon>Rotifera</taxon>
        <taxon>Eurotatoria</taxon>
        <taxon>Bdelloidea</taxon>
        <taxon>Adinetida</taxon>
        <taxon>Adinetidae</taxon>
        <taxon>Adineta</taxon>
    </lineage>
</organism>
<protein>
    <recommendedName>
        <fullName evidence="1">F-box domain-containing protein</fullName>
    </recommendedName>
</protein>
<feature type="domain" description="F-box" evidence="1">
    <location>
        <begin position="8"/>
        <end position="55"/>
    </location>
</feature>
<keyword evidence="4" id="KW-1185">Reference proteome</keyword>
<dbReference type="InterPro" id="IPR032675">
    <property type="entry name" value="LRR_dom_sf"/>
</dbReference>
<dbReference type="SUPFAM" id="SSF81383">
    <property type="entry name" value="F-box domain"/>
    <property type="match status" value="1"/>
</dbReference>
<dbReference type="Gene3D" id="3.80.10.10">
    <property type="entry name" value="Ribonuclease Inhibitor"/>
    <property type="match status" value="1"/>
</dbReference>
<evidence type="ECO:0000259" key="1">
    <source>
        <dbReference type="PROSITE" id="PS50181"/>
    </source>
</evidence>
<reference evidence="2" key="1">
    <citation type="submission" date="2021-02" db="EMBL/GenBank/DDBJ databases">
        <authorList>
            <person name="Nowell W R."/>
        </authorList>
    </citation>
    <scope>NUCLEOTIDE SEQUENCE</scope>
</reference>
<evidence type="ECO:0000313" key="4">
    <source>
        <dbReference type="Proteomes" id="UP000663828"/>
    </source>
</evidence>
<dbReference type="EMBL" id="CAJNOR010004589">
    <property type="protein sequence ID" value="CAF1514100.1"/>
    <property type="molecule type" value="Genomic_DNA"/>
</dbReference>
<proteinExistence type="predicted"/>
<dbReference type="AlphaFoldDB" id="A0A815KEN1"/>
<dbReference type="OrthoDB" id="10492254at2759"/>
<accession>A0A815KEN1</accession>
<evidence type="ECO:0000313" key="3">
    <source>
        <dbReference type="EMBL" id="CAF1514100.1"/>
    </source>
</evidence>
<dbReference type="InterPro" id="IPR001810">
    <property type="entry name" value="F-box_dom"/>
</dbReference>